<accession>A0ABR5SML4</accession>
<evidence type="ECO:0000313" key="3">
    <source>
        <dbReference type="Proteomes" id="UP000060487"/>
    </source>
</evidence>
<proteinExistence type="predicted"/>
<keyword evidence="1" id="KW-0732">Signal</keyword>
<feature type="signal peptide" evidence="1">
    <location>
        <begin position="1"/>
        <end position="26"/>
    </location>
</feature>
<comment type="caution">
    <text evidence="2">The sequence shown here is derived from an EMBL/GenBank/DDBJ whole genome shotgun (WGS) entry which is preliminary data.</text>
</comment>
<gene>
    <name evidence="2" type="ORF">ASN18_0437</name>
</gene>
<dbReference type="RefSeq" id="WP_085050964.1">
    <property type="nucleotide sequence ID" value="NZ_LNQR01000019.1"/>
</dbReference>
<protein>
    <recommendedName>
        <fullName evidence="4">Secreted protein</fullName>
    </recommendedName>
</protein>
<reference evidence="2 3" key="1">
    <citation type="submission" date="2015-11" db="EMBL/GenBank/DDBJ databases">
        <authorList>
            <person name="Lin W."/>
        </authorList>
    </citation>
    <scope>NUCLEOTIDE SEQUENCE [LARGE SCALE GENOMIC DNA]</scope>
    <source>
        <strain evidence="2 3">HCH-1</strain>
    </source>
</reference>
<evidence type="ECO:0000256" key="1">
    <source>
        <dbReference type="SAM" id="SignalP"/>
    </source>
</evidence>
<sequence length="163" mass="16652">MKVLKGLAVLMLVLASVLIVNTHAQAGTYCWIASDGNAGIVEGVRLTTTDLGFGHYMLTGTVTIYNTATGASTIVTANGAMNVTGITTSTPNGVLEGMLNANGVAAASSTVASATSYTADVHLLLDPGSMNGTYFRSTTTHTSTASTADTRYDGVATLTTCLY</sequence>
<keyword evidence="3" id="KW-1185">Reference proteome</keyword>
<evidence type="ECO:0000313" key="2">
    <source>
        <dbReference type="EMBL" id="KWT92851.1"/>
    </source>
</evidence>
<evidence type="ECO:0008006" key="4">
    <source>
        <dbReference type="Google" id="ProtNLM"/>
    </source>
</evidence>
<organism evidence="2 3">
    <name type="scientific">Candidatus Magnetominusculus xianensis</name>
    <dbReference type="NCBI Taxonomy" id="1748249"/>
    <lineage>
        <taxon>Bacteria</taxon>
        <taxon>Pseudomonadati</taxon>
        <taxon>Nitrospirota</taxon>
        <taxon>Nitrospiria</taxon>
        <taxon>Nitrospirales</taxon>
        <taxon>Nitrospiraceae</taxon>
        <taxon>Candidatus Magnetominusculus</taxon>
    </lineage>
</organism>
<name>A0ABR5SML4_9BACT</name>
<feature type="chain" id="PRO_5047129781" description="Secreted protein" evidence="1">
    <location>
        <begin position="27"/>
        <end position="163"/>
    </location>
</feature>
<dbReference type="Proteomes" id="UP000060487">
    <property type="component" value="Unassembled WGS sequence"/>
</dbReference>
<dbReference type="EMBL" id="LNQR01000019">
    <property type="protein sequence ID" value="KWT92851.1"/>
    <property type="molecule type" value="Genomic_DNA"/>
</dbReference>